<evidence type="ECO:0000256" key="5">
    <source>
        <dbReference type="RuleBase" id="RU361168"/>
    </source>
</evidence>
<dbReference type="Pfam" id="PF16499">
    <property type="entry name" value="Melibiase_2"/>
    <property type="match status" value="1"/>
</dbReference>
<dbReference type="SUPFAM" id="SSF51445">
    <property type="entry name" value="(Trans)glycosidases"/>
    <property type="match status" value="1"/>
</dbReference>
<dbReference type="PANTHER" id="PTHR11452">
    <property type="entry name" value="ALPHA-GALACTOSIDASE/ALPHA-N-ACETYLGALACTOSAMINIDASE"/>
    <property type="match status" value="1"/>
</dbReference>
<dbReference type="AlphaFoldDB" id="I3ZMN2"/>
<dbReference type="EC" id="3.2.1.22" evidence="5"/>
<dbReference type="KEGG" id="trs:Terro_4303"/>
<dbReference type="Gene3D" id="2.60.40.1180">
    <property type="entry name" value="Golgi alpha-mannosidase II"/>
    <property type="match status" value="1"/>
</dbReference>
<evidence type="ECO:0000259" key="7">
    <source>
        <dbReference type="Pfam" id="PF17801"/>
    </source>
</evidence>
<dbReference type="InterPro" id="IPR000111">
    <property type="entry name" value="Glyco_hydro_27/36_CS"/>
</dbReference>
<dbReference type="STRING" id="926566.Terro_4303"/>
<name>I3ZMN2_TERRK</name>
<feature type="domain" description="Alpha galactosidase C-terminal" evidence="7">
    <location>
        <begin position="319"/>
        <end position="396"/>
    </location>
</feature>
<accession>I3ZMN2</accession>
<evidence type="ECO:0000313" key="8">
    <source>
        <dbReference type="EMBL" id="AFL90500.1"/>
    </source>
</evidence>
<evidence type="ECO:0000256" key="4">
    <source>
        <dbReference type="ARBA" id="ARBA00023295"/>
    </source>
</evidence>
<dbReference type="CDD" id="cd14792">
    <property type="entry name" value="GH27"/>
    <property type="match status" value="1"/>
</dbReference>
<feature type="chain" id="PRO_5003685238" description="Alpha-galactosidase" evidence="6">
    <location>
        <begin position="21"/>
        <end position="398"/>
    </location>
</feature>
<dbReference type="SUPFAM" id="SSF51011">
    <property type="entry name" value="Glycosyl hydrolase domain"/>
    <property type="match status" value="1"/>
</dbReference>
<reference evidence="8 9" key="1">
    <citation type="submission" date="2012-06" db="EMBL/GenBank/DDBJ databases">
        <title>Complete genome of Terriglobus roseus DSM 18391.</title>
        <authorList>
            <consortium name="US DOE Joint Genome Institute (JGI-PGF)"/>
            <person name="Lucas S."/>
            <person name="Copeland A."/>
            <person name="Lapidus A."/>
            <person name="Glavina del Rio T."/>
            <person name="Dalin E."/>
            <person name="Tice H."/>
            <person name="Bruce D."/>
            <person name="Goodwin L."/>
            <person name="Pitluck S."/>
            <person name="Peters L."/>
            <person name="Mikhailova N."/>
            <person name="Munk A.C.C."/>
            <person name="Kyrpides N."/>
            <person name="Mavromatis K."/>
            <person name="Ivanova N."/>
            <person name="Brettin T."/>
            <person name="Detter J.C."/>
            <person name="Han C."/>
            <person name="Larimer F."/>
            <person name="Land M."/>
            <person name="Hauser L."/>
            <person name="Markowitz V."/>
            <person name="Cheng J.-F."/>
            <person name="Hugenholtz P."/>
            <person name="Woyke T."/>
            <person name="Wu D."/>
            <person name="Brambilla E."/>
            <person name="Klenk H.-P."/>
            <person name="Eisen J.A."/>
        </authorList>
    </citation>
    <scope>NUCLEOTIDE SEQUENCE [LARGE SCALE GENOMIC DNA]</scope>
    <source>
        <strain evidence="9">DSM 18391 / NRRL B-41598 / KBS 63</strain>
    </source>
</reference>
<dbReference type="PANTHER" id="PTHR11452:SF75">
    <property type="entry name" value="ALPHA-GALACTOSIDASE MEL1"/>
    <property type="match status" value="1"/>
</dbReference>
<dbReference type="PATRIC" id="fig|926566.3.peg.4247"/>
<dbReference type="PRINTS" id="PR00740">
    <property type="entry name" value="GLHYDRLASE27"/>
</dbReference>
<proteinExistence type="inferred from homology"/>
<dbReference type="OrthoDB" id="9807519at2"/>
<dbReference type="Gene3D" id="3.20.20.70">
    <property type="entry name" value="Aldolase class I"/>
    <property type="match status" value="1"/>
</dbReference>
<dbReference type="EMBL" id="CP003379">
    <property type="protein sequence ID" value="AFL90500.1"/>
    <property type="molecule type" value="Genomic_DNA"/>
</dbReference>
<sequence>MRRLALSLIGLLALLPLASAQTSAAKPMLAATPPMGWNSWNWFAGKVTQDDVKQAADLVVSTGMRDAGYVYINIDDTWQGKRDASGVLHPNEKFPDMKGLADYVHSKGLKLGIYSSPGDLTCAKFEGSLGHEQQDADLYASWGIDYLKYDLCGFRTKLDAEAPGDKLKQNVMMRDAYVKMHQALLKTGRPIVYSLCQYGFDSVWQWGPEVGGNLWRTTGDVRDNFPSIALIAETNVGLGKYAGPGHWNDPDMLEVGNGKLTMDENRTHMGMWAMLAAPLLAGNNLTKLTPEVTGVLTNREVVAIDQDSLGKQAERVYQEGPVQIWSRPLADGGRALAVINFGEDTTFLRGIPLHLKEAGVTSGMKARDVWAAKDLGAIKDDYKVALKRHEMLLLRFSK</sequence>
<keyword evidence="2 6" id="KW-0732">Signal</keyword>
<dbReference type="InterPro" id="IPR017853">
    <property type="entry name" value="GH"/>
</dbReference>
<dbReference type="GO" id="GO:0004557">
    <property type="term" value="F:alpha-galactosidase activity"/>
    <property type="evidence" value="ECO:0007669"/>
    <property type="project" value="UniProtKB-EC"/>
</dbReference>
<dbReference type="HOGENOM" id="CLU_013093_2_2_0"/>
<feature type="signal peptide" evidence="6">
    <location>
        <begin position="1"/>
        <end position="20"/>
    </location>
</feature>
<evidence type="ECO:0000256" key="6">
    <source>
        <dbReference type="SAM" id="SignalP"/>
    </source>
</evidence>
<dbReference type="PROSITE" id="PS00512">
    <property type="entry name" value="ALPHA_GALACTOSIDASE"/>
    <property type="match status" value="1"/>
</dbReference>
<dbReference type="InterPro" id="IPR013785">
    <property type="entry name" value="Aldolase_TIM"/>
</dbReference>
<dbReference type="FunFam" id="3.20.20.70:FF:000197">
    <property type="entry name" value="Alpha-galactosidase"/>
    <property type="match status" value="1"/>
</dbReference>
<evidence type="ECO:0000256" key="1">
    <source>
        <dbReference type="ARBA" id="ARBA00009743"/>
    </source>
</evidence>
<comment type="similarity">
    <text evidence="1 5">Belongs to the glycosyl hydrolase 27 family.</text>
</comment>
<dbReference type="Pfam" id="PF17801">
    <property type="entry name" value="Melibiase_C"/>
    <property type="match status" value="1"/>
</dbReference>
<evidence type="ECO:0000256" key="3">
    <source>
        <dbReference type="ARBA" id="ARBA00022801"/>
    </source>
</evidence>
<dbReference type="InterPro" id="IPR002241">
    <property type="entry name" value="Glyco_hydro_27"/>
</dbReference>
<dbReference type="InterPro" id="IPR013780">
    <property type="entry name" value="Glyco_hydro_b"/>
</dbReference>
<dbReference type="Proteomes" id="UP000006056">
    <property type="component" value="Chromosome"/>
</dbReference>
<keyword evidence="4 5" id="KW-0326">Glycosidase</keyword>
<dbReference type="eggNOG" id="COG1501">
    <property type="taxonomic scope" value="Bacteria"/>
</dbReference>
<comment type="catalytic activity">
    <reaction evidence="5">
        <text>Hydrolysis of terminal, non-reducing alpha-D-galactose residues in alpha-D-galactosides, including galactose oligosaccharides, galactomannans and galactolipids.</text>
        <dbReference type="EC" id="3.2.1.22"/>
    </reaction>
</comment>
<keyword evidence="3 5" id="KW-0378">Hydrolase</keyword>
<gene>
    <name evidence="8" type="ordered locus">Terro_4303</name>
</gene>
<dbReference type="GO" id="GO:0005975">
    <property type="term" value="P:carbohydrate metabolic process"/>
    <property type="evidence" value="ECO:0007669"/>
    <property type="project" value="InterPro"/>
</dbReference>
<protein>
    <recommendedName>
        <fullName evidence="5">Alpha-galactosidase</fullName>
        <ecNumber evidence="5">3.2.1.22</ecNumber>
    </recommendedName>
    <alternativeName>
        <fullName evidence="5">Melibiase</fullName>
    </alternativeName>
</protein>
<organism evidence="8 9">
    <name type="scientific">Terriglobus roseus (strain DSM 18391 / NRRL B-41598 / KBS 63)</name>
    <dbReference type="NCBI Taxonomy" id="926566"/>
    <lineage>
        <taxon>Bacteria</taxon>
        <taxon>Pseudomonadati</taxon>
        <taxon>Acidobacteriota</taxon>
        <taxon>Terriglobia</taxon>
        <taxon>Terriglobales</taxon>
        <taxon>Acidobacteriaceae</taxon>
        <taxon>Terriglobus</taxon>
    </lineage>
</organism>
<keyword evidence="5" id="KW-1015">Disulfide bond</keyword>
<evidence type="ECO:0000256" key="2">
    <source>
        <dbReference type="ARBA" id="ARBA00022729"/>
    </source>
</evidence>
<evidence type="ECO:0000313" key="9">
    <source>
        <dbReference type="Proteomes" id="UP000006056"/>
    </source>
</evidence>
<dbReference type="InterPro" id="IPR041233">
    <property type="entry name" value="Melibiase_C"/>
</dbReference>
<keyword evidence="9" id="KW-1185">Reference proteome</keyword>
<dbReference type="RefSeq" id="WP_014787760.1">
    <property type="nucleotide sequence ID" value="NC_018014.1"/>
</dbReference>